<accession>A0A8J7QPN9</accession>
<dbReference type="AlphaFoldDB" id="A0A8J7QPN9"/>
<evidence type="ECO:0000313" key="1">
    <source>
        <dbReference type="EMBL" id="MBO1321820.1"/>
    </source>
</evidence>
<reference evidence="1" key="1">
    <citation type="submission" date="2021-03" db="EMBL/GenBank/DDBJ databases">
        <authorList>
            <person name="Wang G."/>
        </authorList>
    </citation>
    <scope>NUCLEOTIDE SEQUENCE</scope>
    <source>
        <strain evidence="1">KCTC 12899</strain>
    </source>
</reference>
<keyword evidence="2" id="KW-1185">Reference proteome</keyword>
<protein>
    <submittedName>
        <fullName evidence="1">Uncharacterized protein</fullName>
    </submittedName>
</protein>
<dbReference type="Proteomes" id="UP000664417">
    <property type="component" value="Unassembled WGS sequence"/>
</dbReference>
<comment type="caution">
    <text evidence="1">The sequence shown here is derived from an EMBL/GenBank/DDBJ whole genome shotgun (WGS) entry which is preliminary data.</text>
</comment>
<dbReference type="RefSeq" id="WP_207861793.1">
    <property type="nucleotide sequence ID" value="NZ_JAFREP010000028.1"/>
</dbReference>
<name>A0A8J7QPN9_9BACT</name>
<dbReference type="EMBL" id="JAFREP010000028">
    <property type="protein sequence ID" value="MBO1321820.1"/>
    <property type="molecule type" value="Genomic_DNA"/>
</dbReference>
<evidence type="ECO:0000313" key="2">
    <source>
        <dbReference type="Proteomes" id="UP000664417"/>
    </source>
</evidence>
<proteinExistence type="predicted"/>
<sequence length="129" mass="14536">MSVFLMSFKTPQPLLEIHFQAGFQNHSVTVKLEECLILESFSLYSNQELDLAAVIEVFNGSVLFNPLGGEKPIEHVCKLKKPAVVSLLLEVSGEKRRILIDKDKGKYVGISYVKGMIIVERSFVPFTYD</sequence>
<organism evidence="1 2">
    <name type="scientific">Acanthopleuribacter pedis</name>
    <dbReference type="NCBI Taxonomy" id="442870"/>
    <lineage>
        <taxon>Bacteria</taxon>
        <taxon>Pseudomonadati</taxon>
        <taxon>Acidobacteriota</taxon>
        <taxon>Holophagae</taxon>
        <taxon>Acanthopleuribacterales</taxon>
        <taxon>Acanthopleuribacteraceae</taxon>
        <taxon>Acanthopleuribacter</taxon>
    </lineage>
</organism>
<gene>
    <name evidence="1" type="ORF">J3U88_25295</name>
</gene>